<feature type="compositionally biased region" description="Polar residues" evidence="1">
    <location>
        <begin position="1255"/>
        <end position="1271"/>
    </location>
</feature>
<accession>A0A9P5Q7M4</accession>
<feature type="compositionally biased region" description="Low complexity" evidence="1">
    <location>
        <begin position="1006"/>
        <end position="1016"/>
    </location>
</feature>
<feature type="region of interest" description="Disordered" evidence="1">
    <location>
        <begin position="457"/>
        <end position="550"/>
    </location>
</feature>
<feature type="compositionally biased region" description="Low complexity" evidence="1">
    <location>
        <begin position="1171"/>
        <end position="1181"/>
    </location>
</feature>
<feature type="compositionally biased region" description="Polar residues" evidence="1">
    <location>
        <begin position="1050"/>
        <end position="1070"/>
    </location>
</feature>
<feature type="compositionally biased region" description="Low complexity" evidence="1">
    <location>
        <begin position="938"/>
        <end position="952"/>
    </location>
</feature>
<feature type="compositionally biased region" description="Low complexity" evidence="1">
    <location>
        <begin position="1348"/>
        <end position="1387"/>
    </location>
</feature>
<dbReference type="Proteomes" id="UP000772434">
    <property type="component" value="Unassembled WGS sequence"/>
</dbReference>
<feature type="region of interest" description="Disordered" evidence="1">
    <location>
        <begin position="774"/>
        <end position="820"/>
    </location>
</feature>
<proteinExistence type="predicted"/>
<feature type="compositionally biased region" description="Polar residues" evidence="1">
    <location>
        <begin position="854"/>
        <end position="865"/>
    </location>
</feature>
<protein>
    <submittedName>
        <fullName evidence="2">Uncharacterized protein</fullName>
    </submittedName>
</protein>
<feature type="compositionally biased region" description="Polar residues" evidence="1">
    <location>
        <begin position="320"/>
        <end position="330"/>
    </location>
</feature>
<feature type="compositionally biased region" description="Basic and acidic residues" evidence="1">
    <location>
        <begin position="457"/>
        <end position="471"/>
    </location>
</feature>
<evidence type="ECO:0000313" key="3">
    <source>
        <dbReference type="Proteomes" id="UP000772434"/>
    </source>
</evidence>
<comment type="caution">
    <text evidence="2">The sequence shown here is derived from an EMBL/GenBank/DDBJ whole genome shotgun (WGS) entry which is preliminary data.</text>
</comment>
<feature type="compositionally biased region" description="Basic and acidic residues" evidence="1">
    <location>
        <begin position="487"/>
        <end position="512"/>
    </location>
</feature>
<feature type="compositionally biased region" description="Polar residues" evidence="1">
    <location>
        <begin position="1419"/>
        <end position="1437"/>
    </location>
</feature>
<name>A0A9P5Q7M4_9AGAR</name>
<feature type="compositionally biased region" description="Basic and acidic residues" evidence="1">
    <location>
        <begin position="1220"/>
        <end position="1243"/>
    </location>
</feature>
<evidence type="ECO:0000313" key="2">
    <source>
        <dbReference type="EMBL" id="KAF9076314.1"/>
    </source>
</evidence>
<feature type="compositionally biased region" description="Low complexity" evidence="1">
    <location>
        <begin position="908"/>
        <end position="924"/>
    </location>
</feature>
<feature type="compositionally biased region" description="Basic residues" evidence="1">
    <location>
        <begin position="266"/>
        <end position="278"/>
    </location>
</feature>
<feature type="compositionally biased region" description="Low complexity" evidence="1">
    <location>
        <begin position="587"/>
        <end position="600"/>
    </location>
</feature>
<feature type="region of interest" description="Disordered" evidence="1">
    <location>
        <begin position="938"/>
        <end position="972"/>
    </location>
</feature>
<feature type="compositionally biased region" description="Polar residues" evidence="1">
    <location>
        <begin position="1029"/>
        <end position="1041"/>
    </location>
</feature>
<sequence length="1520" mass="163160">MDDPESENWDDAFELEAGTGSRKERTRVSTASSQITEDWDAESHSRNPSSGPSTPIRRQLLSNSEAENWDDDFEDKTDSPVQKTHRKQPEKPISPSQTKEHENWDEEFEHDGGLHAANFNDADEADDDMDDFNADDREEDQTVTARSRRVALSRLAVYSPPPPVPPLPDDLFLSPHEHEFNLPGPSRSPTASVFSVPASHYSYNSTTHLRPSGRLGNLPASPPIHKERERRRLRKKSKAKRPGAIDGLPSPPPTNGKTPLLTRIGSVKKKWAVRKRDKRASSTPSEVMMQEQEQEGSIVPPKQSTNWFLRATSGGSSSSQDVNESDSQTPKAKPKSKSRYSLAQTEVHPPPLLPPFEPSETAHPETPSKLVKRKSLGFVQLRSRNNPVVPPRNPARKASANAASTSDLPSDLEAELQSVHVPTPSTKQELHAQSRHTSYSAYYGGIGLGRAGDAVRSTDHVDSIDQDDRRSSSRRSLSRTRSRSQSKSRDRDRDRSEVRETRESNKDGREGSRGFMGSVRRISFGGNKEGGKQPQTKHKRTKSGVSLASVTEGIKKSLERKALGKERSDDTVGRISCDDVDIDVDSSHSQPLSPIELSLSPPSPPQTFSHATTSLNSPLSSPLPSSSVLLSKSSSSTVVPSPIRPPALPPHPQIQTQSQTASLGRSTVLIGILASSTSMPQGASIGVGGSASSPFVSSLGQGTVPRRNSLGDLKLGELKIPARISQAQVGLRRDLGMVKEFAGRVEQLKNLQSTYHHLVVEVQGVLDAQHAQHAGHGIRAVSPSSTFSSSPPTHSAAAEEEDLKDEDNGKSGSNDPDSDSYKHLAAAFYTINSKYKIAWECAELLIELGGRPSSSGAGTSINGSNPSLPPPTSTSAPHTLDSQVLDGLSSQSKKSRERAVTLSGEQQSSSKPGTPTPGSYGSSHMSYNYDSSSYGSYGSSYESSYGSNDGGNAAPSKPTLTTTPNLAWRASTGRHDLSQRQLVLLREMLNNSDSSFVTEATSGVYSPSSPSPLGLPFGAQPPQPHPLSAHSQTSALFSSSYHHPYPRPNSALSGLSTSGESPTSNLALTSNEHENETIVNREWRWGGGAMGNGWIGGDGMNSTVTLPSEPSEVSEDSSAYHTGKAGNAGEKRRRSSKLKGMTGLRDMLKSLTRQGNNTVIPTPPTGLPAPSTTSLNTNTDSSSHHRYPHARIGTTTGGTPGIYGRRRSKTSSGPDAGSSIRDRDIFRIGGSKDREKEKEKERGSPSSTYLAAGISTENVAHTRESSGTNGTSDEDWDRLEYPHDSQDSADNGVRGGASPKLLLKSPKSSRSFKNPSNQNQNTSSTIRGRSPYMEQDAQLPPLPPPQRRSPSVGTSGNGSGRNSRAASASASQTSLSLAASPPSIGVPGVPPRATRLSNVEEAENTDREDRVDRGDPRASRTSLASTSGLKRTGSSPVQFKLGAKTGSVRSMPPQLLQQQLQQGNSNYGAGGGGYGGYTKLAMTPENIKPLLENAKEVHTRLTDCIREIRALMGIRSNTSG</sequence>
<organism evidence="2 3">
    <name type="scientific">Rhodocollybia butyracea</name>
    <dbReference type="NCBI Taxonomy" id="206335"/>
    <lineage>
        <taxon>Eukaryota</taxon>
        <taxon>Fungi</taxon>
        <taxon>Dikarya</taxon>
        <taxon>Basidiomycota</taxon>
        <taxon>Agaricomycotina</taxon>
        <taxon>Agaricomycetes</taxon>
        <taxon>Agaricomycetidae</taxon>
        <taxon>Agaricales</taxon>
        <taxon>Marasmiineae</taxon>
        <taxon>Omphalotaceae</taxon>
        <taxon>Rhodocollybia</taxon>
    </lineage>
</organism>
<evidence type="ECO:0000256" key="1">
    <source>
        <dbReference type="SAM" id="MobiDB-lite"/>
    </source>
</evidence>
<feature type="compositionally biased region" description="Pro residues" evidence="1">
    <location>
        <begin position="642"/>
        <end position="652"/>
    </location>
</feature>
<feature type="compositionally biased region" description="Pro residues" evidence="1">
    <location>
        <begin position="348"/>
        <end position="357"/>
    </location>
</feature>
<dbReference type="OrthoDB" id="2554322at2759"/>
<feature type="region of interest" description="Disordered" evidence="1">
    <location>
        <begin position="1001"/>
        <end position="1073"/>
    </location>
</feature>
<reference evidence="2" key="1">
    <citation type="submission" date="2020-11" db="EMBL/GenBank/DDBJ databases">
        <authorList>
            <consortium name="DOE Joint Genome Institute"/>
            <person name="Ahrendt S."/>
            <person name="Riley R."/>
            <person name="Andreopoulos W."/>
            <person name="Labutti K."/>
            <person name="Pangilinan J."/>
            <person name="Ruiz-Duenas F.J."/>
            <person name="Barrasa J.M."/>
            <person name="Sanchez-Garcia M."/>
            <person name="Camarero S."/>
            <person name="Miyauchi S."/>
            <person name="Serrano A."/>
            <person name="Linde D."/>
            <person name="Babiker R."/>
            <person name="Drula E."/>
            <person name="Ayuso-Fernandez I."/>
            <person name="Pacheco R."/>
            <person name="Padilla G."/>
            <person name="Ferreira P."/>
            <person name="Barriuso J."/>
            <person name="Kellner H."/>
            <person name="Castanera R."/>
            <person name="Alfaro M."/>
            <person name="Ramirez L."/>
            <person name="Pisabarro A.G."/>
            <person name="Kuo A."/>
            <person name="Tritt A."/>
            <person name="Lipzen A."/>
            <person name="He G."/>
            <person name="Yan M."/>
            <person name="Ng V."/>
            <person name="Cullen D."/>
            <person name="Martin F."/>
            <person name="Rosso M.-N."/>
            <person name="Henrissat B."/>
            <person name="Hibbett D."/>
            <person name="Martinez A.T."/>
            <person name="Grigoriev I.V."/>
        </authorList>
    </citation>
    <scope>NUCLEOTIDE SEQUENCE</scope>
    <source>
        <strain evidence="2">AH 40177</strain>
    </source>
</reference>
<feature type="compositionally biased region" description="Low complexity" evidence="1">
    <location>
        <begin position="612"/>
        <end position="641"/>
    </location>
</feature>
<keyword evidence="3" id="KW-1185">Reference proteome</keyword>
<feature type="compositionally biased region" description="Low complexity" evidence="1">
    <location>
        <begin position="782"/>
        <end position="796"/>
    </location>
</feature>
<feature type="compositionally biased region" description="Acidic residues" evidence="1">
    <location>
        <begin position="1"/>
        <end position="14"/>
    </location>
</feature>
<gene>
    <name evidence="2" type="ORF">BDP27DRAFT_1398518</name>
</gene>
<feature type="compositionally biased region" description="Low complexity" evidence="1">
    <location>
        <begin position="1298"/>
        <end position="1309"/>
    </location>
</feature>
<feature type="region of interest" description="Disordered" evidence="1">
    <location>
        <begin position="854"/>
        <end position="924"/>
    </location>
</feature>
<dbReference type="EMBL" id="JADNRY010000007">
    <property type="protein sequence ID" value="KAF9076314.1"/>
    <property type="molecule type" value="Genomic_DNA"/>
</dbReference>
<feature type="region of interest" description="Disordered" evidence="1">
    <location>
        <begin position="1106"/>
        <end position="1142"/>
    </location>
</feature>
<feature type="compositionally biased region" description="Basic residues" evidence="1">
    <location>
        <begin position="472"/>
        <end position="486"/>
    </location>
</feature>
<feature type="compositionally biased region" description="Basic residues" evidence="1">
    <location>
        <begin position="228"/>
        <end position="241"/>
    </location>
</feature>
<feature type="compositionally biased region" description="Low complexity" evidence="1">
    <location>
        <begin position="1316"/>
        <end position="1325"/>
    </location>
</feature>
<feature type="compositionally biased region" description="Acidic residues" evidence="1">
    <location>
        <begin position="121"/>
        <end position="141"/>
    </location>
</feature>
<feature type="region of interest" description="Disordered" evidence="1">
    <location>
        <begin position="1"/>
        <end position="434"/>
    </location>
</feature>
<feature type="region of interest" description="Disordered" evidence="1">
    <location>
        <begin position="1154"/>
        <end position="1437"/>
    </location>
</feature>
<feature type="compositionally biased region" description="Pro residues" evidence="1">
    <location>
        <begin position="159"/>
        <end position="168"/>
    </location>
</feature>
<feature type="compositionally biased region" description="Basic and acidic residues" evidence="1">
    <location>
        <begin position="1404"/>
        <end position="1418"/>
    </location>
</feature>
<feature type="region of interest" description="Disordered" evidence="1">
    <location>
        <begin position="582"/>
        <end position="660"/>
    </location>
</feature>